<keyword evidence="1" id="KW-1133">Transmembrane helix</keyword>
<feature type="transmembrane region" description="Helical" evidence="1">
    <location>
        <begin position="63"/>
        <end position="83"/>
    </location>
</feature>
<dbReference type="AlphaFoldDB" id="A0A964WUC3"/>
<keyword evidence="3" id="KW-1185">Reference proteome</keyword>
<keyword evidence="1" id="KW-0812">Transmembrane</keyword>
<evidence type="ECO:0000256" key="1">
    <source>
        <dbReference type="SAM" id="Phobius"/>
    </source>
</evidence>
<reference evidence="2" key="1">
    <citation type="submission" date="2019-03" db="EMBL/GenBank/DDBJ databases">
        <title>Afifella sp. nov., isolated from activated sludge.</title>
        <authorList>
            <person name="Li Q."/>
            <person name="Liu Y."/>
        </authorList>
    </citation>
    <scope>NUCLEOTIDE SEQUENCE</scope>
    <source>
        <strain evidence="2">L72</strain>
    </source>
</reference>
<accession>A0A964WUC3</accession>
<dbReference type="RefSeq" id="WP_161141314.1">
    <property type="nucleotide sequence ID" value="NZ_SPKJ01000055.1"/>
</dbReference>
<dbReference type="Proteomes" id="UP000773614">
    <property type="component" value="Unassembled WGS sequence"/>
</dbReference>
<dbReference type="InterPro" id="IPR017581">
    <property type="entry name" value="AtpR-like"/>
</dbReference>
<dbReference type="EMBL" id="SPKJ01000055">
    <property type="protein sequence ID" value="MYZ48967.1"/>
    <property type="molecule type" value="Genomic_DNA"/>
</dbReference>
<feature type="transmembrane region" description="Helical" evidence="1">
    <location>
        <begin position="20"/>
        <end position="42"/>
    </location>
</feature>
<sequence>MTDLSSLLPSGPGGASAGASAAALAFAAGLLLGAFHFGSLWWNARAFAEGAWLRAAALQILRFAVLLAALGALAVQGALPLLAGGLGLVVMRPVATRLAGGTSWTRR</sequence>
<gene>
    <name evidence="2" type="ORF">E4O86_14725</name>
</gene>
<evidence type="ECO:0000313" key="2">
    <source>
        <dbReference type="EMBL" id="MYZ48967.1"/>
    </source>
</evidence>
<proteinExistence type="predicted"/>
<keyword evidence="1" id="KW-0472">Membrane</keyword>
<organism evidence="2 3">
    <name type="scientific">Propylenella binzhouense</name>
    <dbReference type="NCBI Taxonomy" id="2555902"/>
    <lineage>
        <taxon>Bacteria</taxon>
        <taxon>Pseudomonadati</taxon>
        <taxon>Pseudomonadota</taxon>
        <taxon>Alphaproteobacteria</taxon>
        <taxon>Hyphomicrobiales</taxon>
        <taxon>Propylenellaceae</taxon>
        <taxon>Propylenella</taxon>
    </lineage>
</organism>
<protein>
    <submittedName>
        <fullName evidence="2">ATP synthase subunit I</fullName>
    </submittedName>
</protein>
<name>A0A964WUC3_9HYPH</name>
<comment type="caution">
    <text evidence="2">The sequence shown here is derived from an EMBL/GenBank/DDBJ whole genome shotgun (WGS) entry which is preliminary data.</text>
</comment>
<dbReference type="Pfam" id="PF12966">
    <property type="entry name" value="AtpR"/>
    <property type="match status" value="1"/>
</dbReference>
<evidence type="ECO:0000313" key="3">
    <source>
        <dbReference type="Proteomes" id="UP000773614"/>
    </source>
</evidence>